<feature type="compositionally biased region" description="Low complexity" evidence="1">
    <location>
        <begin position="206"/>
        <end position="229"/>
    </location>
</feature>
<dbReference type="Proteomes" id="UP000075260">
    <property type="component" value="Unassembled WGS sequence"/>
</dbReference>
<keyword evidence="2" id="KW-0732">Signal</keyword>
<feature type="region of interest" description="Disordered" evidence="1">
    <location>
        <begin position="191"/>
        <end position="263"/>
    </location>
</feature>
<evidence type="ECO:0000256" key="2">
    <source>
        <dbReference type="SAM" id="SignalP"/>
    </source>
</evidence>
<proteinExistence type="predicted"/>
<evidence type="ECO:0000256" key="1">
    <source>
        <dbReference type="SAM" id="MobiDB-lite"/>
    </source>
</evidence>
<dbReference type="NCBIfam" id="TIGR03901">
    <property type="entry name" value="MYXO-CTERM"/>
    <property type="match status" value="1"/>
</dbReference>
<feature type="compositionally biased region" description="Gly residues" evidence="1">
    <location>
        <begin position="230"/>
        <end position="246"/>
    </location>
</feature>
<comment type="caution">
    <text evidence="3">The sequence shown here is derived from an EMBL/GenBank/DDBJ whole genome shotgun (WGS) entry which is preliminary data.</text>
</comment>
<accession>A0A150QA26</accession>
<dbReference type="InterPro" id="IPR024038">
    <property type="entry name" value="MYXO-CTERM"/>
</dbReference>
<dbReference type="Gene3D" id="2.70.50.70">
    <property type="match status" value="1"/>
</dbReference>
<evidence type="ECO:0000313" key="3">
    <source>
        <dbReference type="EMBL" id="KYF64837.1"/>
    </source>
</evidence>
<evidence type="ECO:0000313" key="4">
    <source>
        <dbReference type="Proteomes" id="UP000075260"/>
    </source>
</evidence>
<feature type="region of interest" description="Disordered" evidence="1">
    <location>
        <begin position="37"/>
        <end position="61"/>
    </location>
</feature>
<feature type="compositionally biased region" description="Low complexity" evidence="1">
    <location>
        <begin position="247"/>
        <end position="258"/>
    </location>
</feature>
<evidence type="ECO:0008006" key="5">
    <source>
        <dbReference type="Google" id="ProtNLM"/>
    </source>
</evidence>
<feature type="region of interest" description="Disordered" evidence="1">
    <location>
        <begin position="88"/>
        <end position="110"/>
    </location>
</feature>
<feature type="compositionally biased region" description="Gly residues" evidence="1">
    <location>
        <begin position="191"/>
        <end position="205"/>
    </location>
</feature>
<feature type="signal peptide" evidence="2">
    <location>
        <begin position="1"/>
        <end position="24"/>
    </location>
</feature>
<gene>
    <name evidence="3" type="ORF">BE15_28035</name>
</gene>
<organism evidence="3 4">
    <name type="scientific">Sorangium cellulosum</name>
    <name type="common">Polyangium cellulosum</name>
    <dbReference type="NCBI Taxonomy" id="56"/>
    <lineage>
        <taxon>Bacteria</taxon>
        <taxon>Pseudomonadati</taxon>
        <taxon>Myxococcota</taxon>
        <taxon>Polyangia</taxon>
        <taxon>Polyangiales</taxon>
        <taxon>Polyangiaceae</taxon>
        <taxon>Sorangium</taxon>
    </lineage>
</organism>
<sequence>MWRAPAAALAAVAVSAIAPAAAHAHFSLLEPACATEQDRLGNPQKSAPCGQADPGMPAEPTGAVTTYVQGQTITLRITEPIFHPGHYRVSIAPDPESLPPDPEVTPGSTPCGSTVIETAPKLPLVADGLLVHTAAFTGEQSVEIKLPDDLTCDNCTLQVSEFMSNHALNDPGGCFYHHCATVTIVPREGGGAGSGGAGGGSGDGGAASSSVSSSSSSSGSGEGSTASAGGSAGDGGAASTGDGGSAGTDASDPSDSSGCGCRVGAAESPTMAGIAGLLALGLLRWRRRR</sequence>
<protein>
    <recommendedName>
        <fullName evidence="5">Chitin-binding type-4 domain-containing protein</fullName>
    </recommendedName>
</protein>
<dbReference type="EMBL" id="JEMA01000882">
    <property type="protein sequence ID" value="KYF64837.1"/>
    <property type="molecule type" value="Genomic_DNA"/>
</dbReference>
<dbReference type="AlphaFoldDB" id="A0A150QA26"/>
<name>A0A150QA26_SORCE</name>
<dbReference type="NCBIfam" id="NF043005">
    <property type="entry name" value="sce4755_fam"/>
    <property type="match status" value="1"/>
</dbReference>
<reference evidence="3 4" key="1">
    <citation type="submission" date="2014-02" db="EMBL/GenBank/DDBJ databases">
        <title>The small core and large imbalanced accessory genome model reveals a collaborative survival strategy of Sorangium cellulosum strains in nature.</title>
        <authorList>
            <person name="Han K."/>
            <person name="Peng R."/>
            <person name="Blom J."/>
            <person name="Li Y.-Z."/>
        </authorList>
    </citation>
    <scope>NUCLEOTIDE SEQUENCE [LARGE SCALE GENOMIC DNA]</scope>
    <source>
        <strain evidence="3 4">So0008-312</strain>
    </source>
</reference>
<feature type="chain" id="PRO_5007566440" description="Chitin-binding type-4 domain-containing protein" evidence="2">
    <location>
        <begin position="25"/>
        <end position="289"/>
    </location>
</feature>